<dbReference type="OrthoDB" id="5930286at2"/>
<dbReference type="InterPro" id="IPR022398">
    <property type="entry name" value="Peptidase_S8_His-AS"/>
</dbReference>
<dbReference type="EMBL" id="SADE01000003">
    <property type="protein sequence ID" value="RVU34625.1"/>
    <property type="molecule type" value="Genomic_DNA"/>
</dbReference>
<feature type="active site" description="Charge relay system" evidence="5">
    <location>
        <position position="198"/>
    </location>
</feature>
<keyword evidence="10" id="KW-1185">Reference proteome</keyword>
<feature type="region of interest" description="Disordered" evidence="6">
    <location>
        <begin position="65"/>
        <end position="87"/>
    </location>
</feature>
<evidence type="ECO:0000256" key="6">
    <source>
        <dbReference type="SAM" id="MobiDB-lite"/>
    </source>
</evidence>
<dbReference type="SUPFAM" id="SSF52743">
    <property type="entry name" value="Subtilisin-like"/>
    <property type="match status" value="1"/>
</dbReference>
<comment type="caution">
    <text evidence="9">The sequence shown here is derived from an EMBL/GenBank/DDBJ whole genome shotgun (WGS) entry which is preliminary data.</text>
</comment>
<dbReference type="InterPro" id="IPR023828">
    <property type="entry name" value="Peptidase_S8_Ser-AS"/>
</dbReference>
<dbReference type="PANTHER" id="PTHR43806:SF11">
    <property type="entry name" value="CEREVISIN-RELATED"/>
    <property type="match status" value="1"/>
</dbReference>
<keyword evidence="2 5" id="KW-0645">Protease</keyword>
<organism evidence="9 10">
    <name type="scientific">Hwanghaeella grinnelliae</name>
    <dbReference type="NCBI Taxonomy" id="2500179"/>
    <lineage>
        <taxon>Bacteria</taxon>
        <taxon>Pseudomonadati</taxon>
        <taxon>Pseudomonadota</taxon>
        <taxon>Alphaproteobacteria</taxon>
        <taxon>Rhodospirillales</taxon>
        <taxon>Rhodospirillaceae</taxon>
        <taxon>Hwanghaeella</taxon>
    </lineage>
</organism>
<evidence type="ECO:0000313" key="9">
    <source>
        <dbReference type="EMBL" id="RVU34625.1"/>
    </source>
</evidence>
<evidence type="ECO:0000256" key="4">
    <source>
        <dbReference type="ARBA" id="ARBA00022825"/>
    </source>
</evidence>
<dbReference type="InterPro" id="IPR036852">
    <property type="entry name" value="Peptidase_S8/S53_dom_sf"/>
</dbReference>
<evidence type="ECO:0000259" key="8">
    <source>
        <dbReference type="Pfam" id="PF00082"/>
    </source>
</evidence>
<dbReference type="PROSITE" id="PS00138">
    <property type="entry name" value="SUBTILASE_SER"/>
    <property type="match status" value="1"/>
</dbReference>
<evidence type="ECO:0000313" key="10">
    <source>
        <dbReference type="Proteomes" id="UP000287447"/>
    </source>
</evidence>
<dbReference type="CDD" id="cd05561">
    <property type="entry name" value="Peptidases_S8_4"/>
    <property type="match status" value="1"/>
</dbReference>
<evidence type="ECO:0000256" key="7">
    <source>
        <dbReference type="SAM" id="SignalP"/>
    </source>
</evidence>
<accession>A0A3S2WPX5</accession>
<proteinExistence type="inferred from homology"/>
<dbReference type="PROSITE" id="PS00137">
    <property type="entry name" value="SUBTILASE_HIS"/>
    <property type="match status" value="1"/>
</dbReference>
<evidence type="ECO:0000256" key="1">
    <source>
        <dbReference type="ARBA" id="ARBA00011073"/>
    </source>
</evidence>
<feature type="active site" description="Charge relay system" evidence="5">
    <location>
        <position position="230"/>
    </location>
</feature>
<dbReference type="Gene3D" id="3.40.50.200">
    <property type="entry name" value="Peptidase S8/S53 domain"/>
    <property type="match status" value="1"/>
</dbReference>
<feature type="chain" id="PRO_5018537321" description="Peptidase S8/S53 domain-containing protein" evidence="7">
    <location>
        <begin position="33"/>
        <end position="444"/>
    </location>
</feature>
<dbReference type="GO" id="GO:0004252">
    <property type="term" value="F:serine-type endopeptidase activity"/>
    <property type="evidence" value="ECO:0007669"/>
    <property type="project" value="UniProtKB-UniRule"/>
</dbReference>
<protein>
    <recommendedName>
        <fullName evidence="8">Peptidase S8/S53 domain-containing protein</fullName>
    </recommendedName>
</protein>
<dbReference type="PROSITE" id="PS51892">
    <property type="entry name" value="SUBTILASE"/>
    <property type="match status" value="1"/>
</dbReference>
<dbReference type="PRINTS" id="PR00723">
    <property type="entry name" value="SUBTILISIN"/>
</dbReference>
<dbReference type="InterPro" id="IPR015500">
    <property type="entry name" value="Peptidase_S8_subtilisin-rel"/>
</dbReference>
<keyword evidence="3 5" id="KW-0378">Hydrolase</keyword>
<evidence type="ECO:0000256" key="2">
    <source>
        <dbReference type="ARBA" id="ARBA00022670"/>
    </source>
</evidence>
<dbReference type="Proteomes" id="UP000287447">
    <property type="component" value="Unassembled WGS sequence"/>
</dbReference>
<evidence type="ECO:0000256" key="3">
    <source>
        <dbReference type="ARBA" id="ARBA00022801"/>
    </source>
</evidence>
<gene>
    <name evidence="9" type="ORF">EOI86_17360</name>
</gene>
<name>A0A3S2WPX5_9PROT</name>
<dbReference type="Pfam" id="PF00082">
    <property type="entry name" value="Peptidase_S8"/>
    <property type="match status" value="1"/>
</dbReference>
<feature type="signal peptide" evidence="7">
    <location>
        <begin position="1"/>
        <end position="32"/>
    </location>
</feature>
<keyword evidence="4 5" id="KW-0720">Serine protease</keyword>
<dbReference type="GO" id="GO:0006508">
    <property type="term" value="P:proteolysis"/>
    <property type="evidence" value="ECO:0007669"/>
    <property type="project" value="UniProtKB-KW"/>
</dbReference>
<dbReference type="InterPro" id="IPR000209">
    <property type="entry name" value="Peptidase_S8/S53_dom"/>
</dbReference>
<dbReference type="AlphaFoldDB" id="A0A3S2WPX5"/>
<evidence type="ECO:0000256" key="5">
    <source>
        <dbReference type="PROSITE-ProRule" id="PRU01240"/>
    </source>
</evidence>
<dbReference type="InterPro" id="IPR050131">
    <property type="entry name" value="Peptidase_S8_subtilisin-like"/>
</dbReference>
<dbReference type="RefSeq" id="WP_127766622.1">
    <property type="nucleotide sequence ID" value="NZ_SADE01000003.1"/>
</dbReference>
<keyword evidence="7" id="KW-0732">Signal</keyword>
<feature type="domain" description="Peptidase S8/S53" evidence="8">
    <location>
        <begin position="189"/>
        <end position="435"/>
    </location>
</feature>
<feature type="active site" description="Charge relay system" evidence="5">
    <location>
        <position position="387"/>
    </location>
</feature>
<reference evidence="10" key="1">
    <citation type="submission" date="2019-01" db="EMBL/GenBank/DDBJ databases">
        <title>Gri0909 isolated from a small marine red alga.</title>
        <authorList>
            <person name="Kim J."/>
            <person name="Jeong S.E."/>
            <person name="Jeon C.O."/>
        </authorList>
    </citation>
    <scope>NUCLEOTIDE SEQUENCE [LARGE SCALE GENOMIC DNA]</scope>
    <source>
        <strain evidence="10">Gri0909</strain>
    </source>
</reference>
<comment type="similarity">
    <text evidence="1 5">Belongs to the peptidase S8 family.</text>
</comment>
<sequence length="444" mass="47612">MSDWGRYVFRAVTAAVFVFTLALSSFASSAWAQDNLGDPPSPSWRILKRDAEGRPIILDKGTGRELEVEKTETPDATPPSESEINKISPSNLMRGQLLLVNPARNIRAQLENDGFRILEEMRLHAMGAEVWRVSIPPSMSEKGALRKLKKDFPDLLVDTNQTFDLSAGRFGPDFSRGFVGWGPVSPGCGAGMRIGMIDGAVDINTPPLRKQRVSYEGFNAKDRKPAGEAHGTAVASMLVGRPADADKNIGGLLPGASLYAAGIFEMRGGKEVGNLGNMLKAADWLLKNRISVINMSIAGGGNGVMTFVLNKLLEEGVVVVAAAGNNGPRAEPAWPAAHPKVIAVTAIDNQLNIYEQANQGAYVDFSAPGVNLVTTVPDGLKLQSGTSFASPFITAMVAIHLDAGFPTDPDQLRASLRRYTKDLGQSGKDDAFGWGLVRLKPTCR</sequence>
<dbReference type="PANTHER" id="PTHR43806">
    <property type="entry name" value="PEPTIDASE S8"/>
    <property type="match status" value="1"/>
</dbReference>